<organism evidence="4 5">
    <name type="scientific">Alteromonas lipolytica</name>
    <dbReference type="NCBI Taxonomy" id="1856405"/>
    <lineage>
        <taxon>Bacteria</taxon>
        <taxon>Pseudomonadati</taxon>
        <taxon>Pseudomonadota</taxon>
        <taxon>Gammaproteobacteria</taxon>
        <taxon>Alteromonadales</taxon>
        <taxon>Alteromonadaceae</taxon>
        <taxon>Alteromonas/Salinimonas group</taxon>
        <taxon>Alteromonas</taxon>
    </lineage>
</organism>
<accession>A0A1E8FGS3</accession>
<dbReference type="PANTHER" id="PTHR34220:SF7">
    <property type="entry name" value="SENSOR HISTIDINE KINASE YPDA"/>
    <property type="match status" value="1"/>
</dbReference>
<proteinExistence type="predicted"/>
<dbReference type="Gene3D" id="3.30.565.10">
    <property type="entry name" value="Histidine kinase-like ATPase, C-terminal domain"/>
    <property type="match status" value="1"/>
</dbReference>
<reference evidence="4 5" key="1">
    <citation type="submission" date="2016-09" db="EMBL/GenBank/DDBJ databases">
        <title>Alteromonas lipolytica, a new species isolated from sea water.</title>
        <authorList>
            <person name="Wu Y.-H."/>
            <person name="Cheng H."/>
            <person name="Xu X.-W."/>
        </authorList>
    </citation>
    <scope>NUCLEOTIDE SEQUENCE [LARGE SCALE GENOMIC DNA]</scope>
    <source>
        <strain evidence="4 5">JW12</strain>
    </source>
</reference>
<dbReference type="AlphaFoldDB" id="A0A1E8FGS3"/>
<dbReference type="RefSeq" id="WP_070176032.1">
    <property type="nucleotide sequence ID" value="NZ_BMJR01000001.1"/>
</dbReference>
<dbReference type="SUPFAM" id="SSF55874">
    <property type="entry name" value="ATPase domain of HSP90 chaperone/DNA topoisomerase II/histidine kinase"/>
    <property type="match status" value="1"/>
</dbReference>
<dbReference type="Proteomes" id="UP000176037">
    <property type="component" value="Unassembled WGS sequence"/>
</dbReference>
<feature type="domain" description="Histidine kinase/HSP90-like ATPase" evidence="2">
    <location>
        <begin position="266"/>
        <end position="360"/>
    </location>
</feature>
<comment type="caution">
    <text evidence="4">The sequence shown here is derived from an EMBL/GenBank/DDBJ whole genome shotgun (WGS) entry which is preliminary data.</text>
</comment>
<dbReference type="GO" id="GO:0000155">
    <property type="term" value="F:phosphorelay sensor kinase activity"/>
    <property type="evidence" value="ECO:0007669"/>
    <property type="project" value="InterPro"/>
</dbReference>
<dbReference type="Pfam" id="PF06580">
    <property type="entry name" value="His_kinase"/>
    <property type="match status" value="1"/>
</dbReference>
<keyword evidence="1" id="KW-0812">Transmembrane</keyword>
<dbReference type="InterPro" id="IPR036890">
    <property type="entry name" value="HATPase_C_sf"/>
</dbReference>
<dbReference type="EMBL" id="MJIC01000010">
    <property type="protein sequence ID" value="OFI35114.1"/>
    <property type="molecule type" value="Genomic_DNA"/>
</dbReference>
<evidence type="ECO:0000259" key="3">
    <source>
        <dbReference type="Pfam" id="PF06580"/>
    </source>
</evidence>
<evidence type="ECO:0000313" key="4">
    <source>
        <dbReference type="EMBL" id="OFI35114.1"/>
    </source>
</evidence>
<keyword evidence="4" id="KW-0808">Transferase</keyword>
<dbReference type="InterPro" id="IPR003594">
    <property type="entry name" value="HATPase_dom"/>
</dbReference>
<feature type="transmembrane region" description="Helical" evidence="1">
    <location>
        <begin position="50"/>
        <end position="69"/>
    </location>
</feature>
<dbReference type="InterPro" id="IPR010559">
    <property type="entry name" value="Sig_transdc_His_kin_internal"/>
</dbReference>
<feature type="transmembrane region" description="Helical" evidence="1">
    <location>
        <begin position="81"/>
        <end position="101"/>
    </location>
</feature>
<dbReference type="PANTHER" id="PTHR34220">
    <property type="entry name" value="SENSOR HISTIDINE KINASE YPDA"/>
    <property type="match status" value="1"/>
</dbReference>
<evidence type="ECO:0000259" key="2">
    <source>
        <dbReference type="Pfam" id="PF02518"/>
    </source>
</evidence>
<evidence type="ECO:0000313" key="5">
    <source>
        <dbReference type="Proteomes" id="UP000176037"/>
    </source>
</evidence>
<feature type="transmembrane region" description="Helical" evidence="1">
    <location>
        <begin position="121"/>
        <end position="144"/>
    </location>
</feature>
<protein>
    <submittedName>
        <fullName evidence="4">Histidine kinase</fullName>
    </submittedName>
</protein>
<dbReference type="Pfam" id="PF02518">
    <property type="entry name" value="HATPase_c"/>
    <property type="match status" value="1"/>
</dbReference>
<keyword evidence="1" id="KW-0472">Membrane</keyword>
<keyword evidence="5" id="KW-1185">Reference proteome</keyword>
<sequence>MNKLSGTFVLKWQRLFENNERLFWVLHTAGWAGFAVVYYIGSFLHEVRPIFLFIIILNSYAGWILTIPLRYVYRWARNQSAVRLLATVLVSSYIVALLWAVVKNVNYWEIYKHGFRPDAWYMYFSNTIDSMIMIGCWSGLYFGIKNFEMLQREKQNALKASTMAHQAHLKMLRYQLNPHFLFNTLNAISTLILMKNNDTAEAMVSRLSDFLRYSLDNDPIKKVALGQEIKALRLYLEIEKVRFGERLEVIWNIEEDCESAMVPSMILQPIVENAIKHAISKLEHAGRLTIDARRFGNELLLDVADNGPGADIVDGQLSRTGGVGLPNIKERLHALYNRNFAFTVEHNQPQGVRVSLRIPYDVKDC</sequence>
<keyword evidence="4" id="KW-0418">Kinase</keyword>
<feature type="transmembrane region" description="Helical" evidence="1">
    <location>
        <begin position="21"/>
        <end position="44"/>
    </location>
</feature>
<dbReference type="GO" id="GO:0016020">
    <property type="term" value="C:membrane"/>
    <property type="evidence" value="ECO:0007669"/>
    <property type="project" value="InterPro"/>
</dbReference>
<name>A0A1E8FGS3_9ALTE</name>
<feature type="domain" description="Signal transduction histidine kinase internal region" evidence="3">
    <location>
        <begin position="167"/>
        <end position="247"/>
    </location>
</feature>
<dbReference type="STRING" id="1856405.BFC17_16335"/>
<evidence type="ECO:0000256" key="1">
    <source>
        <dbReference type="SAM" id="Phobius"/>
    </source>
</evidence>
<dbReference type="InterPro" id="IPR050640">
    <property type="entry name" value="Bact_2-comp_sensor_kinase"/>
</dbReference>
<keyword evidence="1" id="KW-1133">Transmembrane helix</keyword>
<gene>
    <name evidence="4" type="ORF">BFC17_16335</name>
</gene>